<evidence type="ECO:0000256" key="1">
    <source>
        <dbReference type="ARBA" id="ARBA00007734"/>
    </source>
</evidence>
<dbReference type="PANTHER" id="PTHR37423:SF2">
    <property type="entry name" value="MEMBRANE-BOUND LYTIC MUREIN TRANSGLYCOSYLASE C"/>
    <property type="match status" value="1"/>
</dbReference>
<evidence type="ECO:0000256" key="3">
    <source>
        <dbReference type="SAM" id="SignalP"/>
    </source>
</evidence>
<sequence length="294" mass="32784">MSAIQFKCDVVWKCVLPLVIATGFSQAVSADIYMYTDKDGTRWLTNGSVTGKNAKLIARTPKSKPKKYATAANSSNSLAGIEPLRVSGRAGSCTRLSHAQVEQRTAPHINTIRKYAEYYGVEENLIRAVIRQESCFNEGARSHVGATGLMQLMPGTADLMGVANIHDPRQNIKGGAKYLAQMLKRFNGNKQLALAAYNAGPGAVDKHRGVPPYRETRDYVVKVLSEYKRLEHHQQQGQFIQTNYYAEQPSLKRSTPQPQRPRNSYSRSGYQLTSFSRNQGEDFSVFTGRNPNQY</sequence>
<dbReference type="EMBL" id="FUYB01000002">
    <property type="protein sequence ID" value="SKA69792.1"/>
    <property type="molecule type" value="Genomic_DNA"/>
</dbReference>
<proteinExistence type="inferred from homology"/>
<keyword evidence="6" id="KW-1185">Reference proteome</keyword>
<gene>
    <name evidence="5" type="ORF">SAMN02745130_00584</name>
</gene>
<feature type="signal peptide" evidence="3">
    <location>
        <begin position="1"/>
        <end position="29"/>
    </location>
</feature>
<accession>A0A1T4VXR4</accession>
<dbReference type="CDD" id="cd00254">
    <property type="entry name" value="LT-like"/>
    <property type="match status" value="1"/>
</dbReference>
<keyword evidence="3" id="KW-0732">Signal</keyword>
<protein>
    <submittedName>
        <fullName evidence="5">Transglycosylase SLT domain-containing protein</fullName>
    </submittedName>
</protein>
<evidence type="ECO:0000259" key="4">
    <source>
        <dbReference type="Pfam" id="PF01464"/>
    </source>
</evidence>
<evidence type="ECO:0000313" key="5">
    <source>
        <dbReference type="EMBL" id="SKA69792.1"/>
    </source>
</evidence>
<organism evidence="5 6">
    <name type="scientific">Thiothrix eikelboomii</name>
    <dbReference type="NCBI Taxonomy" id="92487"/>
    <lineage>
        <taxon>Bacteria</taxon>
        <taxon>Pseudomonadati</taxon>
        <taxon>Pseudomonadota</taxon>
        <taxon>Gammaproteobacteria</taxon>
        <taxon>Thiotrichales</taxon>
        <taxon>Thiotrichaceae</taxon>
        <taxon>Thiothrix</taxon>
    </lineage>
</organism>
<dbReference type="Proteomes" id="UP000190460">
    <property type="component" value="Unassembled WGS sequence"/>
</dbReference>
<name>A0A1T4VXR4_9GAMM</name>
<feature type="chain" id="PRO_5012301257" evidence="3">
    <location>
        <begin position="30"/>
        <end position="294"/>
    </location>
</feature>
<dbReference type="SUPFAM" id="SSF53955">
    <property type="entry name" value="Lysozyme-like"/>
    <property type="match status" value="1"/>
</dbReference>
<evidence type="ECO:0000256" key="2">
    <source>
        <dbReference type="SAM" id="MobiDB-lite"/>
    </source>
</evidence>
<reference evidence="5 6" key="1">
    <citation type="submission" date="2017-02" db="EMBL/GenBank/DDBJ databases">
        <authorList>
            <person name="Peterson S.W."/>
        </authorList>
    </citation>
    <scope>NUCLEOTIDE SEQUENCE [LARGE SCALE GENOMIC DNA]</scope>
    <source>
        <strain evidence="5 6">ATCC 49788</strain>
    </source>
</reference>
<dbReference type="STRING" id="92487.SAMN02745130_00584"/>
<dbReference type="Pfam" id="PF01464">
    <property type="entry name" value="SLT"/>
    <property type="match status" value="1"/>
</dbReference>
<dbReference type="PANTHER" id="PTHR37423">
    <property type="entry name" value="SOLUBLE LYTIC MUREIN TRANSGLYCOSYLASE-RELATED"/>
    <property type="match status" value="1"/>
</dbReference>
<comment type="similarity">
    <text evidence="1">Belongs to the transglycosylase Slt family.</text>
</comment>
<dbReference type="InterPro" id="IPR023346">
    <property type="entry name" value="Lysozyme-like_dom_sf"/>
</dbReference>
<evidence type="ECO:0000313" key="6">
    <source>
        <dbReference type="Proteomes" id="UP000190460"/>
    </source>
</evidence>
<feature type="domain" description="Transglycosylase SLT" evidence="4">
    <location>
        <begin position="111"/>
        <end position="209"/>
    </location>
</feature>
<dbReference type="InterPro" id="IPR008258">
    <property type="entry name" value="Transglycosylase_SLT_dom_1"/>
</dbReference>
<dbReference type="AlphaFoldDB" id="A0A1T4VXR4"/>
<dbReference type="Gene3D" id="1.10.530.10">
    <property type="match status" value="1"/>
</dbReference>
<feature type="region of interest" description="Disordered" evidence="2">
    <location>
        <begin position="248"/>
        <end position="273"/>
    </location>
</feature>